<accession>A0A397UK58</accession>
<comment type="caution">
    <text evidence="2">The sequence shown here is derived from an EMBL/GenBank/DDBJ whole genome shotgun (WGS) entry which is preliminary data.</text>
</comment>
<proteinExistence type="predicted"/>
<evidence type="ECO:0000313" key="2">
    <source>
        <dbReference type="EMBL" id="RIB09507.1"/>
    </source>
</evidence>
<protein>
    <recommendedName>
        <fullName evidence="4">CCHC-type domain-containing protein</fullName>
    </recommendedName>
</protein>
<dbReference type="EMBL" id="QKWP01001367">
    <property type="protein sequence ID" value="RIB09507.1"/>
    <property type="molecule type" value="Genomic_DNA"/>
</dbReference>
<name>A0A397UK58_9GLOM</name>
<dbReference type="AlphaFoldDB" id="A0A397UK58"/>
<feature type="compositionally biased region" description="Basic residues" evidence="1">
    <location>
        <begin position="128"/>
        <end position="143"/>
    </location>
</feature>
<keyword evidence="3" id="KW-1185">Reference proteome</keyword>
<organism evidence="2 3">
    <name type="scientific">Gigaspora rosea</name>
    <dbReference type="NCBI Taxonomy" id="44941"/>
    <lineage>
        <taxon>Eukaryota</taxon>
        <taxon>Fungi</taxon>
        <taxon>Fungi incertae sedis</taxon>
        <taxon>Mucoromycota</taxon>
        <taxon>Glomeromycotina</taxon>
        <taxon>Glomeromycetes</taxon>
        <taxon>Diversisporales</taxon>
        <taxon>Gigasporaceae</taxon>
        <taxon>Gigaspora</taxon>
    </lineage>
</organism>
<evidence type="ECO:0000256" key="1">
    <source>
        <dbReference type="SAM" id="MobiDB-lite"/>
    </source>
</evidence>
<evidence type="ECO:0008006" key="4">
    <source>
        <dbReference type="Google" id="ProtNLM"/>
    </source>
</evidence>
<gene>
    <name evidence="2" type="ORF">C2G38_2044274</name>
</gene>
<feature type="region of interest" description="Disordered" evidence="1">
    <location>
        <begin position="92"/>
        <end position="162"/>
    </location>
</feature>
<reference evidence="2 3" key="1">
    <citation type="submission" date="2018-06" db="EMBL/GenBank/DDBJ databases">
        <title>Comparative genomics reveals the genomic features of Rhizophagus irregularis, R. cerebriforme, R. diaphanum and Gigaspora rosea, and their symbiotic lifestyle signature.</title>
        <authorList>
            <person name="Morin E."/>
            <person name="San Clemente H."/>
            <person name="Chen E.C.H."/>
            <person name="De La Providencia I."/>
            <person name="Hainaut M."/>
            <person name="Kuo A."/>
            <person name="Kohler A."/>
            <person name="Murat C."/>
            <person name="Tang N."/>
            <person name="Roy S."/>
            <person name="Loubradou J."/>
            <person name="Henrissat B."/>
            <person name="Grigoriev I.V."/>
            <person name="Corradi N."/>
            <person name="Roux C."/>
            <person name="Martin F.M."/>
        </authorList>
    </citation>
    <scope>NUCLEOTIDE SEQUENCE [LARGE SCALE GENOMIC DNA]</scope>
    <source>
        <strain evidence="2 3">DAOM 194757</strain>
    </source>
</reference>
<dbReference type="Proteomes" id="UP000266673">
    <property type="component" value="Unassembled WGS sequence"/>
</dbReference>
<evidence type="ECO:0000313" key="3">
    <source>
        <dbReference type="Proteomes" id="UP000266673"/>
    </source>
</evidence>
<sequence length="178" mass="20447">MTRLESLISATSEFLSKPELETTQFIKDDEDIMQVSVNYVLKNVDVDKIEETWAIHTIITSKFCYFVILFSDKTYKLQDLLTKLQEDVLVNSSENDDSETCSNNNDDSDNNENNEKNDPLAEISFANPKRHKAKGRPKSSKQIKRSEELKPAPAKHQNQCGNCGEYGHYRLDVQKIIR</sequence>